<dbReference type="RefSeq" id="WP_285235524.1">
    <property type="nucleotide sequence ID" value="NZ_CP116346.1"/>
</dbReference>
<dbReference type="GO" id="GO:0004150">
    <property type="term" value="F:dihydroneopterin aldolase activity"/>
    <property type="evidence" value="ECO:0007669"/>
    <property type="project" value="InterPro"/>
</dbReference>
<protein>
    <submittedName>
        <fullName evidence="2">Dihydroneopterin aldolase</fullName>
    </submittedName>
</protein>
<evidence type="ECO:0000259" key="1">
    <source>
        <dbReference type="SMART" id="SM00905"/>
    </source>
</evidence>
<dbReference type="InterPro" id="IPR006157">
    <property type="entry name" value="FolB_dom"/>
</dbReference>
<dbReference type="Gene3D" id="3.30.1130.10">
    <property type="match status" value="1"/>
</dbReference>
<dbReference type="InterPro" id="IPR043133">
    <property type="entry name" value="GTP-CH-I_C/QueF"/>
</dbReference>
<evidence type="ECO:0000313" key="2">
    <source>
        <dbReference type="EMBL" id="WIT14394.1"/>
    </source>
</evidence>
<sequence length="122" mass="13640">MRRNNRQVINLQGLRFGANLGVLDFEREGPQPIQVDAEVNLGAQMIVSRDADIGHVLDYRRVRSIIIDECTAEHTDLLEALLGKLCTRLMKLPGVVGVRIKVTKLEIFPDCQVAISAECGQW</sequence>
<accession>A0AA95NH80</accession>
<proteinExistence type="predicted"/>
<dbReference type="Pfam" id="PF02152">
    <property type="entry name" value="FolB"/>
    <property type="match status" value="1"/>
</dbReference>
<gene>
    <name evidence="2" type="ORF">PFX98_02515</name>
</gene>
<feature type="domain" description="Dihydroneopterin aldolase/epimerase" evidence="1">
    <location>
        <begin position="9"/>
        <end position="119"/>
    </location>
</feature>
<evidence type="ECO:0000313" key="3">
    <source>
        <dbReference type="Proteomes" id="UP001177769"/>
    </source>
</evidence>
<reference evidence="2" key="1">
    <citation type="submission" date="2023-01" db="EMBL/GenBank/DDBJ databases">
        <title>Whole genome sequence of Paucibacter sp. S2-9 isolated from pond sediment.</title>
        <authorList>
            <person name="Jung J.Y."/>
        </authorList>
    </citation>
    <scope>NUCLEOTIDE SEQUENCE</scope>
    <source>
        <strain evidence="2">S2-9</strain>
    </source>
</reference>
<dbReference type="Proteomes" id="UP001177769">
    <property type="component" value="Chromosome"/>
</dbReference>
<dbReference type="SMART" id="SM00905">
    <property type="entry name" value="FolB"/>
    <property type="match status" value="1"/>
</dbReference>
<keyword evidence="3" id="KW-1185">Reference proteome</keyword>
<dbReference type="SUPFAM" id="SSF55620">
    <property type="entry name" value="Tetrahydrobiopterin biosynthesis enzymes-like"/>
    <property type="match status" value="1"/>
</dbReference>
<dbReference type="GO" id="GO:0006760">
    <property type="term" value="P:folic acid-containing compound metabolic process"/>
    <property type="evidence" value="ECO:0007669"/>
    <property type="project" value="InterPro"/>
</dbReference>
<organism evidence="2 3">
    <name type="scientific">Paucibacter sediminis</name>
    <dbReference type="NCBI Taxonomy" id="3019553"/>
    <lineage>
        <taxon>Bacteria</taxon>
        <taxon>Pseudomonadati</taxon>
        <taxon>Pseudomonadota</taxon>
        <taxon>Betaproteobacteria</taxon>
        <taxon>Burkholderiales</taxon>
        <taxon>Sphaerotilaceae</taxon>
        <taxon>Roseateles</taxon>
    </lineage>
</organism>
<dbReference type="KEGG" id="pais:PFX98_02515"/>
<dbReference type="EMBL" id="CP116346">
    <property type="protein sequence ID" value="WIT14394.1"/>
    <property type="molecule type" value="Genomic_DNA"/>
</dbReference>
<name>A0AA95NH80_9BURK</name>
<dbReference type="AlphaFoldDB" id="A0AA95NH80"/>